<organism evidence="3 4">
    <name type="scientific">Mesorhabditis belari</name>
    <dbReference type="NCBI Taxonomy" id="2138241"/>
    <lineage>
        <taxon>Eukaryota</taxon>
        <taxon>Metazoa</taxon>
        <taxon>Ecdysozoa</taxon>
        <taxon>Nematoda</taxon>
        <taxon>Chromadorea</taxon>
        <taxon>Rhabditida</taxon>
        <taxon>Rhabditina</taxon>
        <taxon>Rhabditomorpha</taxon>
        <taxon>Rhabditoidea</taxon>
        <taxon>Rhabditidae</taxon>
        <taxon>Mesorhabditinae</taxon>
        <taxon>Mesorhabditis</taxon>
    </lineage>
</organism>
<evidence type="ECO:0000313" key="4">
    <source>
        <dbReference type="WBParaSite" id="MBELARI_LOCUS5445"/>
    </source>
</evidence>
<dbReference type="GO" id="GO:0044818">
    <property type="term" value="P:mitotic G2/M transition checkpoint"/>
    <property type="evidence" value="ECO:0007669"/>
    <property type="project" value="TreeGrafter"/>
</dbReference>
<dbReference type="InterPro" id="IPR012340">
    <property type="entry name" value="NA-bd_OB-fold"/>
</dbReference>
<feature type="compositionally biased region" description="Basic and acidic residues" evidence="2">
    <location>
        <begin position="173"/>
        <end position="183"/>
    </location>
</feature>
<dbReference type="GO" id="GO:0003677">
    <property type="term" value="F:DNA binding"/>
    <property type="evidence" value="ECO:0007669"/>
    <property type="project" value="UniProtKB-KW"/>
</dbReference>
<name>A0AAF3J9V9_9BILA</name>
<sequence>MDKQITIGQITPTLSKFTFVAIVIDKGYIRSRMGGDKVHGTRVADHSGSVTVEISTADYFDVIRVGDILRFRNVIPSVYRTKMKVYCGKYSELARIGDFQFLFSETPDMSESNPEYAIYQKERPERSDANADRPAMPKDPRRVVSERATPQQTTAQPRARDGVPPATSRPTPSHKDPRMTRPT</sequence>
<dbReference type="PANTHER" id="PTHR13356">
    <property type="entry name" value="OB FOLD NUCLEIC ACID BINDING PROTEIN-RELATED"/>
    <property type="match status" value="1"/>
</dbReference>
<accession>A0AAF3J9V9</accession>
<dbReference type="PANTHER" id="PTHR13356:SF0">
    <property type="entry name" value="SOSS COMPLEX SUBUNIT B HOMOLOG"/>
    <property type="match status" value="1"/>
</dbReference>
<evidence type="ECO:0000256" key="1">
    <source>
        <dbReference type="ARBA" id="ARBA00023125"/>
    </source>
</evidence>
<dbReference type="Gene3D" id="2.40.50.140">
    <property type="entry name" value="Nucleic acid-binding proteins"/>
    <property type="match status" value="1"/>
</dbReference>
<evidence type="ECO:0000256" key="2">
    <source>
        <dbReference type="SAM" id="MobiDB-lite"/>
    </source>
</evidence>
<dbReference type="GO" id="GO:0000724">
    <property type="term" value="P:double-strand break repair via homologous recombination"/>
    <property type="evidence" value="ECO:0007669"/>
    <property type="project" value="TreeGrafter"/>
</dbReference>
<proteinExistence type="predicted"/>
<feature type="compositionally biased region" description="Basic and acidic residues" evidence="2">
    <location>
        <begin position="121"/>
        <end position="145"/>
    </location>
</feature>
<dbReference type="GO" id="GO:0010212">
    <property type="term" value="P:response to ionizing radiation"/>
    <property type="evidence" value="ECO:0007669"/>
    <property type="project" value="TreeGrafter"/>
</dbReference>
<evidence type="ECO:0000313" key="3">
    <source>
        <dbReference type="Proteomes" id="UP000887575"/>
    </source>
</evidence>
<dbReference type="SUPFAM" id="SSF50249">
    <property type="entry name" value="Nucleic acid-binding proteins"/>
    <property type="match status" value="1"/>
</dbReference>
<dbReference type="Proteomes" id="UP000887575">
    <property type="component" value="Unassembled WGS sequence"/>
</dbReference>
<feature type="region of interest" description="Disordered" evidence="2">
    <location>
        <begin position="121"/>
        <end position="183"/>
    </location>
</feature>
<reference evidence="4" key="1">
    <citation type="submission" date="2024-02" db="UniProtKB">
        <authorList>
            <consortium name="WormBaseParasite"/>
        </authorList>
    </citation>
    <scope>IDENTIFICATION</scope>
</reference>
<dbReference type="WBParaSite" id="MBELARI_LOCUS5445">
    <property type="protein sequence ID" value="MBELARI_LOCUS5445"/>
    <property type="gene ID" value="MBELARI_LOCUS5445"/>
</dbReference>
<keyword evidence="3" id="KW-1185">Reference proteome</keyword>
<dbReference type="InterPro" id="IPR051231">
    <property type="entry name" value="SOSS-B"/>
</dbReference>
<keyword evidence="1" id="KW-0238">DNA-binding</keyword>
<protein>
    <submittedName>
        <fullName evidence="4">Uncharacterized protein</fullName>
    </submittedName>
</protein>
<dbReference type="AlphaFoldDB" id="A0AAF3J9V9"/>
<dbReference type="GO" id="GO:0070876">
    <property type="term" value="C:SOSS complex"/>
    <property type="evidence" value="ECO:0007669"/>
    <property type="project" value="TreeGrafter"/>
</dbReference>